<dbReference type="EMBL" id="WNDS01000003">
    <property type="protein sequence ID" value="KAF1014899.1"/>
    <property type="molecule type" value="Genomic_DNA"/>
</dbReference>
<evidence type="ECO:0000256" key="2">
    <source>
        <dbReference type="RuleBase" id="RU362097"/>
    </source>
</evidence>
<dbReference type="NCBIfam" id="TIGR01845">
    <property type="entry name" value="outer_NodT"/>
    <property type="match status" value="1"/>
</dbReference>
<keyword evidence="2" id="KW-0732">Signal</keyword>
<name>A0A7V8JLD0_STEMA</name>
<reference evidence="4" key="1">
    <citation type="journal article" date="2020" name="MBio">
        <title>Horizontal gene transfer to a defensive symbiont with a reduced genome amongst a multipartite beetle microbiome.</title>
        <authorList>
            <person name="Waterworth S.C."/>
            <person name="Florez L.V."/>
            <person name="Rees E.R."/>
            <person name="Hertweck C."/>
            <person name="Kaltenpoth M."/>
            <person name="Kwan J.C."/>
        </authorList>
    </citation>
    <scope>NUCLEOTIDE SEQUENCE [LARGE SCALE GENOMIC DNA]</scope>
</reference>
<dbReference type="Pfam" id="PF02321">
    <property type="entry name" value="OEP"/>
    <property type="match status" value="2"/>
</dbReference>
<comment type="caution">
    <text evidence="3">The sequence shown here is derived from an EMBL/GenBank/DDBJ whole genome shotgun (WGS) entry which is preliminary data.</text>
</comment>
<protein>
    <submittedName>
        <fullName evidence="3">Outer membrane protein OprM</fullName>
    </submittedName>
</protein>
<dbReference type="Proteomes" id="UP000487117">
    <property type="component" value="Unassembled WGS sequence"/>
</dbReference>
<proteinExistence type="inferred from homology"/>
<keyword evidence="2" id="KW-0812">Transmembrane</keyword>
<accession>A0A7V8JLD0</accession>
<dbReference type="Gene3D" id="1.20.1600.10">
    <property type="entry name" value="Outer membrane efflux proteins (OEP)"/>
    <property type="match status" value="1"/>
</dbReference>
<dbReference type="InterPro" id="IPR010131">
    <property type="entry name" value="MdtP/NodT-like"/>
</dbReference>
<feature type="signal peptide" evidence="2">
    <location>
        <begin position="1"/>
        <end position="22"/>
    </location>
</feature>
<dbReference type="GO" id="GO:0009279">
    <property type="term" value="C:cell outer membrane"/>
    <property type="evidence" value="ECO:0007669"/>
    <property type="project" value="UniProtKB-SubCell"/>
</dbReference>
<dbReference type="AlphaFoldDB" id="A0A7V8JLD0"/>
<evidence type="ECO:0000313" key="3">
    <source>
        <dbReference type="EMBL" id="KAF1014899.1"/>
    </source>
</evidence>
<comment type="subcellular location">
    <subcellularLocation>
        <location evidence="2">Cell outer membrane</location>
        <topology evidence="2">Lipid-anchor</topology>
    </subcellularLocation>
</comment>
<sequence>MNKPLCCSLAVLLLGLQGCAVGPDFRRPQTPQVPAVFSAAAAAAEPLPVADDAFWARFEDPELTALVTATLASNYSLLTALANYDAANALLRQAKFDQMPTVTASADARHQRLARDDAGATARSQDRYANQATLGWELDLFGRVRRSLEAQSSLAAARADDLRALQVAVVGEVASTYIDLRAAQRMLVLANANADSQRHTLAIVQQRLDAGRDARYDLDRAQAQLQAALARVPAFEARIAVDKHRLSVLAGLAPAALDARLARAMDMPQLPAAIAVGTPADLLRRRPDVAAAEHQLHAATARVGVATADLFPRLSLGAAIGTAAFNGSELYASGSGSSLAVLGIDWSFLDIGRVRSRIAAADADAAGRLAAYQQTVLGALEDVENALVRLSRSRQEYERLGQAAAGWRSAAVLADARYQSGAIELFELLEVQRSSYDASLQEADSQARTTANAVGLFVSLAGGWPQTVPTRTTAPVPAAP</sequence>
<organism evidence="3 4">
    <name type="scientific">Stenotrophomonas maltophilia</name>
    <name type="common">Pseudomonas maltophilia</name>
    <name type="synonym">Xanthomonas maltophilia</name>
    <dbReference type="NCBI Taxonomy" id="40324"/>
    <lineage>
        <taxon>Bacteria</taxon>
        <taxon>Pseudomonadati</taxon>
        <taxon>Pseudomonadota</taxon>
        <taxon>Gammaproteobacteria</taxon>
        <taxon>Lysobacterales</taxon>
        <taxon>Lysobacteraceae</taxon>
        <taxon>Stenotrophomonas</taxon>
        <taxon>Stenotrophomonas maltophilia group</taxon>
    </lineage>
</organism>
<dbReference type="GO" id="GO:0015562">
    <property type="term" value="F:efflux transmembrane transporter activity"/>
    <property type="evidence" value="ECO:0007669"/>
    <property type="project" value="InterPro"/>
</dbReference>
<keyword evidence="2" id="KW-0449">Lipoprotein</keyword>
<keyword evidence="2" id="KW-0564">Palmitate</keyword>
<keyword evidence="2" id="KW-1134">Transmembrane beta strand</keyword>
<dbReference type="InterPro" id="IPR003423">
    <property type="entry name" value="OMP_efflux"/>
</dbReference>
<comment type="similarity">
    <text evidence="1 2">Belongs to the outer membrane factor (OMF) (TC 1.B.17) family.</text>
</comment>
<evidence type="ECO:0000256" key="1">
    <source>
        <dbReference type="ARBA" id="ARBA00007613"/>
    </source>
</evidence>
<dbReference type="PANTHER" id="PTHR30203:SF25">
    <property type="entry name" value="OUTER MEMBRANE PROTEIN-RELATED"/>
    <property type="match status" value="1"/>
</dbReference>
<dbReference type="PANTHER" id="PTHR30203">
    <property type="entry name" value="OUTER MEMBRANE CATION EFFLUX PROTEIN"/>
    <property type="match status" value="1"/>
</dbReference>
<dbReference type="PROSITE" id="PS51257">
    <property type="entry name" value="PROKAR_LIPOPROTEIN"/>
    <property type="match status" value="1"/>
</dbReference>
<feature type="chain" id="PRO_5031598528" evidence="2">
    <location>
        <begin position="23"/>
        <end position="480"/>
    </location>
</feature>
<evidence type="ECO:0000313" key="4">
    <source>
        <dbReference type="Proteomes" id="UP000487117"/>
    </source>
</evidence>
<gene>
    <name evidence="3" type="primary">oprM_3</name>
    <name evidence="3" type="ORF">GAK31_02386</name>
</gene>
<dbReference type="SUPFAM" id="SSF56954">
    <property type="entry name" value="Outer membrane efflux proteins (OEP)"/>
    <property type="match status" value="1"/>
</dbReference>
<dbReference type="Gene3D" id="2.20.200.10">
    <property type="entry name" value="Outer membrane efflux proteins (OEP)"/>
    <property type="match status" value="1"/>
</dbReference>
<keyword evidence="2" id="KW-0472">Membrane</keyword>